<keyword evidence="1" id="KW-0677">Repeat</keyword>
<accession>A0A0C9U2V9</accession>
<protein>
    <recommendedName>
        <fullName evidence="2">Nephrocystin 3-like N-terminal domain-containing protein</fullName>
    </recommendedName>
</protein>
<feature type="domain" description="Nephrocystin 3-like N-terminal" evidence="2">
    <location>
        <begin position="18"/>
        <end position="109"/>
    </location>
</feature>
<dbReference type="HOGENOM" id="CLU_000288_6_8_1"/>
<sequence>PGCLPQTRMAILNEIEGFLDGTESNNTKRFIVLTGGAGTGKSAIAHTIAERFDAGLRLGSSCFFDSTIPMRKDMVHVFRIIARDLASFDQDIKAKLWEIIKENQSIRTTENIRE</sequence>
<gene>
    <name evidence="3" type="ORF">M422DRAFT_189651</name>
</gene>
<organism evidence="3 4">
    <name type="scientific">Sphaerobolus stellatus (strain SS14)</name>
    <dbReference type="NCBI Taxonomy" id="990650"/>
    <lineage>
        <taxon>Eukaryota</taxon>
        <taxon>Fungi</taxon>
        <taxon>Dikarya</taxon>
        <taxon>Basidiomycota</taxon>
        <taxon>Agaricomycotina</taxon>
        <taxon>Agaricomycetes</taxon>
        <taxon>Phallomycetidae</taxon>
        <taxon>Geastrales</taxon>
        <taxon>Sphaerobolaceae</taxon>
        <taxon>Sphaerobolus</taxon>
    </lineage>
</organism>
<dbReference type="Proteomes" id="UP000054279">
    <property type="component" value="Unassembled WGS sequence"/>
</dbReference>
<dbReference type="EMBL" id="KN837304">
    <property type="protein sequence ID" value="KIJ28504.1"/>
    <property type="molecule type" value="Genomic_DNA"/>
</dbReference>
<evidence type="ECO:0000313" key="3">
    <source>
        <dbReference type="EMBL" id="KIJ28504.1"/>
    </source>
</evidence>
<evidence type="ECO:0000259" key="2">
    <source>
        <dbReference type="Pfam" id="PF24883"/>
    </source>
</evidence>
<evidence type="ECO:0000256" key="1">
    <source>
        <dbReference type="ARBA" id="ARBA00022737"/>
    </source>
</evidence>
<proteinExistence type="predicted"/>
<feature type="non-terminal residue" evidence="3">
    <location>
        <position position="1"/>
    </location>
</feature>
<reference evidence="3 4" key="1">
    <citation type="submission" date="2014-06" db="EMBL/GenBank/DDBJ databases">
        <title>Evolutionary Origins and Diversification of the Mycorrhizal Mutualists.</title>
        <authorList>
            <consortium name="DOE Joint Genome Institute"/>
            <consortium name="Mycorrhizal Genomics Consortium"/>
            <person name="Kohler A."/>
            <person name="Kuo A."/>
            <person name="Nagy L.G."/>
            <person name="Floudas D."/>
            <person name="Copeland A."/>
            <person name="Barry K.W."/>
            <person name="Cichocki N."/>
            <person name="Veneault-Fourrey C."/>
            <person name="LaButti K."/>
            <person name="Lindquist E.A."/>
            <person name="Lipzen A."/>
            <person name="Lundell T."/>
            <person name="Morin E."/>
            <person name="Murat C."/>
            <person name="Riley R."/>
            <person name="Ohm R."/>
            <person name="Sun H."/>
            <person name="Tunlid A."/>
            <person name="Henrissat B."/>
            <person name="Grigoriev I.V."/>
            <person name="Hibbett D.S."/>
            <person name="Martin F."/>
        </authorList>
    </citation>
    <scope>NUCLEOTIDE SEQUENCE [LARGE SCALE GENOMIC DNA]</scope>
    <source>
        <strain evidence="3 4">SS14</strain>
    </source>
</reference>
<dbReference type="InterPro" id="IPR027417">
    <property type="entry name" value="P-loop_NTPase"/>
</dbReference>
<dbReference type="InterPro" id="IPR056884">
    <property type="entry name" value="NPHP3-like_N"/>
</dbReference>
<dbReference type="Pfam" id="PF24883">
    <property type="entry name" value="NPHP3_N"/>
    <property type="match status" value="1"/>
</dbReference>
<dbReference type="SUPFAM" id="SSF52540">
    <property type="entry name" value="P-loop containing nucleoside triphosphate hydrolases"/>
    <property type="match status" value="1"/>
</dbReference>
<dbReference type="Gene3D" id="3.40.50.300">
    <property type="entry name" value="P-loop containing nucleotide triphosphate hydrolases"/>
    <property type="match status" value="1"/>
</dbReference>
<name>A0A0C9U2V9_SPHS4</name>
<keyword evidence="4" id="KW-1185">Reference proteome</keyword>
<dbReference type="OrthoDB" id="5106486at2759"/>
<dbReference type="AlphaFoldDB" id="A0A0C9U2V9"/>
<evidence type="ECO:0000313" key="4">
    <source>
        <dbReference type="Proteomes" id="UP000054279"/>
    </source>
</evidence>